<feature type="compositionally biased region" description="Polar residues" evidence="1">
    <location>
        <begin position="104"/>
        <end position="113"/>
    </location>
</feature>
<gene>
    <name evidence="2" type="ORF">HMN09_01369000</name>
</gene>
<dbReference type="AlphaFoldDB" id="A0A8H6S071"/>
<protein>
    <submittedName>
        <fullName evidence="2">Uncharacterized protein</fullName>
    </submittedName>
</protein>
<reference evidence="2" key="1">
    <citation type="submission" date="2020-05" db="EMBL/GenBank/DDBJ databases">
        <title>Mycena genomes resolve the evolution of fungal bioluminescence.</title>
        <authorList>
            <person name="Tsai I.J."/>
        </authorList>
    </citation>
    <scope>NUCLEOTIDE SEQUENCE</scope>
    <source>
        <strain evidence="2">110903Hualien_Pintung</strain>
    </source>
</reference>
<evidence type="ECO:0000313" key="3">
    <source>
        <dbReference type="Proteomes" id="UP000613580"/>
    </source>
</evidence>
<feature type="region of interest" description="Disordered" evidence="1">
    <location>
        <begin position="104"/>
        <end position="137"/>
    </location>
</feature>
<evidence type="ECO:0000313" key="2">
    <source>
        <dbReference type="EMBL" id="KAF7288865.1"/>
    </source>
</evidence>
<accession>A0A8H6S071</accession>
<sequence length="359" mass="39545">MDISERPATDAFLLITRPCCLHTTFTTSSLYLDILPTPAPVLPRSPPTLRIDPSSLPLTPPTVSFFLSRHSYLHYLLHDTNLPIIPLFSKLYPHHRHPILPSTSSSVEYSTYPSGLDDEPQTPKSTGDDAASHTCRRLPHMPPSLSWPSRPTTLVVCLARRAEHPDACREAYYPAASRLGCGADVVDTQTSCAIHEPLPAHALPHPTIPTLRCGSSQPFRGRVVLSASATPRRPPVPVSTCWLFGLLSMTTSRRFAGAIRAAVCVRPRADACARRVDLQPQRWKRNTESGLLDGDAIPIATGAAVSGSPNTVPSLVRRPMLGHGRFCPRVFGWAGTCGEHRRRVWVAKRELSFGREWRD</sequence>
<comment type="caution">
    <text evidence="2">The sequence shown here is derived from an EMBL/GenBank/DDBJ whole genome shotgun (WGS) entry which is preliminary data.</text>
</comment>
<organism evidence="2 3">
    <name type="scientific">Mycena chlorophos</name>
    <name type="common">Agaric fungus</name>
    <name type="synonym">Agaricus chlorophos</name>
    <dbReference type="NCBI Taxonomy" id="658473"/>
    <lineage>
        <taxon>Eukaryota</taxon>
        <taxon>Fungi</taxon>
        <taxon>Dikarya</taxon>
        <taxon>Basidiomycota</taxon>
        <taxon>Agaricomycotina</taxon>
        <taxon>Agaricomycetes</taxon>
        <taxon>Agaricomycetidae</taxon>
        <taxon>Agaricales</taxon>
        <taxon>Marasmiineae</taxon>
        <taxon>Mycenaceae</taxon>
        <taxon>Mycena</taxon>
    </lineage>
</organism>
<name>A0A8H6S071_MYCCL</name>
<proteinExistence type="predicted"/>
<evidence type="ECO:0000256" key="1">
    <source>
        <dbReference type="SAM" id="MobiDB-lite"/>
    </source>
</evidence>
<dbReference type="EMBL" id="JACAZE010000031">
    <property type="protein sequence ID" value="KAF7288865.1"/>
    <property type="molecule type" value="Genomic_DNA"/>
</dbReference>
<keyword evidence="3" id="KW-1185">Reference proteome</keyword>
<dbReference type="Proteomes" id="UP000613580">
    <property type="component" value="Unassembled WGS sequence"/>
</dbReference>